<dbReference type="OrthoDB" id="3556572at2759"/>
<dbReference type="Proteomes" id="UP000799423">
    <property type="component" value="Unassembled WGS sequence"/>
</dbReference>
<evidence type="ECO:0000256" key="1">
    <source>
        <dbReference type="SAM" id="MobiDB-lite"/>
    </source>
</evidence>
<feature type="region of interest" description="Disordered" evidence="1">
    <location>
        <begin position="479"/>
        <end position="503"/>
    </location>
</feature>
<evidence type="ECO:0000313" key="2">
    <source>
        <dbReference type="EMBL" id="KAF2847562.1"/>
    </source>
</evidence>
<accession>A0A6A7AWW0</accession>
<reference evidence="2" key="1">
    <citation type="submission" date="2020-01" db="EMBL/GenBank/DDBJ databases">
        <authorList>
            <consortium name="DOE Joint Genome Institute"/>
            <person name="Haridas S."/>
            <person name="Albert R."/>
            <person name="Binder M."/>
            <person name="Bloem J."/>
            <person name="Labutti K."/>
            <person name="Salamov A."/>
            <person name="Andreopoulos B."/>
            <person name="Baker S.E."/>
            <person name="Barry K."/>
            <person name="Bills G."/>
            <person name="Bluhm B.H."/>
            <person name="Cannon C."/>
            <person name="Castanera R."/>
            <person name="Culley D.E."/>
            <person name="Daum C."/>
            <person name="Ezra D."/>
            <person name="Gonzalez J.B."/>
            <person name="Henrissat B."/>
            <person name="Kuo A."/>
            <person name="Liang C."/>
            <person name="Lipzen A."/>
            <person name="Lutzoni F."/>
            <person name="Magnuson J."/>
            <person name="Mondo S."/>
            <person name="Nolan M."/>
            <person name="Ohm R."/>
            <person name="Pangilinan J."/>
            <person name="Park H.-J."/>
            <person name="Ramirez L."/>
            <person name="Alfaro M."/>
            <person name="Sun H."/>
            <person name="Tritt A."/>
            <person name="Yoshinaga Y."/>
            <person name="Zwiers L.-H."/>
            <person name="Turgeon B.G."/>
            <person name="Goodwin S.B."/>
            <person name="Spatafora J.W."/>
            <person name="Crous P.W."/>
            <person name="Grigoriev I.V."/>
        </authorList>
    </citation>
    <scope>NUCLEOTIDE SEQUENCE</scope>
    <source>
        <strain evidence="2">IPT5</strain>
    </source>
</reference>
<sequence>MRTMVTLENLSDDVLYQIVGHLRSERSFTLRCLRIVSSRLKIFAESILYRKLVLQDDDDHELASSGFIERLQNPLDTLSQHVRNLHVKSFRGDDESCCMNTNLLLTCLKRLRRLDSFSWDCDFPIPNEIMDTLHLRWPQAQLRATMKDLDYKTLQSPQLHCLRVCLPKLVSDPVITINLWNSVKRVLLYCPKLRALSIDVRPVATDRFTLVVTPEVPPGLNTTNTTVSSYYDDSRPPDHTEALSALDQKIQLPLTRDDGLFELHDLNIRARSYTLDLEHCQLLLGCLDTNKLQRLRLGPSNPKHFFNTFAGQLTHLQHDITFMLQPESWYPAIAYPVFELVNCAEFTTSLISLRSLIIRCNVVSWHDPLWARLADAHGTRLRHLSIQAHQPDRQAPEIIGALPHMLRQFTALTTLHLALQESDTYNHLCAFCDHGTDASATSTRFLPFRTSQLSASASNSAPVSTGPCEHICSTRRRTYTTPSANYGQSSRADQRPMRSKLVA</sequence>
<keyword evidence="3" id="KW-1185">Reference proteome</keyword>
<proteinExistence type="predicted"/>
<evidence type="ECO:0008006" key="4">
    <source>
        <dbReference type="Google" id="ProtNLM"/>
    </source>
</evidence>
<name>A0A6A7AWW0_9PLEO</name>
<organism evidence="2 3">
    <name type="scientific">Plenodomus tracheiphilus IPT5</name>
    <dbReference type="NCBI Taxonomy" id="1408161"/>
    <lineage>
        <taxon>Eukaryota</taxon>
        <taxon>Fungi</taxon>
        <taxon>Dikarya</taxon>
        <taxon>Ascomycota</taxon>
        <taxon>Pezizomycotina</taxon>
        <taxon>Dothideomycetes</taxon>
        <taxon>Pleosporomycetidae</taxon>
        <taxon>Pleosporales</taxon>
        <taxon>Pleosporineae</taxon>
        <taxon>Leptosphaeriaceae</taxon>
        <taxon>Plenodomus</taxon>
    </lineage>
</organism>
<feature type="compositionally biased region" description="Polar residues" evidence="1">
    <location>
        <begin position="479"/>
        <end position="491"/>
    </location>
</feature>
<evidence type="ECO:0000313" key="3">
    <source>
        <dbReference type="Proteomes" id="UP000799423"/>
    </source>
</evidence>
<protein>
    <recommendedName>
        <fullName evidence="4">F-box domain-containing protein</fullName>
    </recommendedName>
</protein>
<dbReference type="AlphaFoldDB" id="A0A6A7AWW0"/>
<dbReference type="EMBL" id="MU006324">
    <property type="protein sequence ID" value="KAF2847562.1"/>
    <property type="molecule type" value="Genomic_DNA"/>
</dbReference>
<gene>
    <name evidence="2" type="ORF">T440DRAFT_188977</name>
</gene>